<dbReference type="AlphaFoldDB" id="A0A0C3QGR1"/>
<reference evidence="2 3" key="1">
    <citation type="submission" date="2014-04" db="EMBL/GenBank/DDBJ databases">
        <authorList>
            <consortium name="DOE Joint Genome Institute"/>
            <person name="Kuo A."/>
            <person name="Girlanda M."/>
            <person name="Perotto S."/>
            <person name="Kohler A."/>
            <person name="Nagy L.G."/>
            <person name="Floudas D."/>
            <person name="Copeland A."/>
            <person name="Barry K.W."/>
            <person name="Cichocki N."/>
            <person name="Veneault-Fourrey C."/>
            <person name="LaButti K."/>
            <person name="Lindquist E.A."/>
            <person name="Lipzen A."/>
            <person name="Lundell T."/>
            <person name="Morin E."/>
            <person name="Murat C."/>
            <person name="Sun H."/>
            <person name="Tunlid A."/>
            <person name="Henrissat B."/>
            <person name="Grigoriev I.V."/>
            <person name="Hibbett D.S."/>
            <person name="Martin F."/>
            <person name="Nordberg H.P."/>
            <person name="Cantor M.N."/>
            <person name="Hua S.X."/>
        </authorList>
    </citation>
    <scope>NUCLEOTIDE SEQUENCE [LARGE SCALE GENOMIC DNA]</scope>
    <source>
        <strain evidence="2 3">MUT 4182</strain>
    </source>
</reference>
<feature type="transmembrane region" description="Helical" evidence="1">
    <location>
        <begin position="144"/>
        <end position="167"/>
    </location>
</feature>
<organism evidence="2 3">
    <name type="scientific">Tulasnella calospora MUT 4182</name>
    <dbReference type="NCBI Taxonomy" id="1051891"/>
    <lineage>
        <taxon>Eukaryota</taxon>
        <taxon>Fungi</taxon>
        <taxon>Dikarya</taxon>
        <taxon>Basidiomycota</taxon>
        <taxon>Agaricomycotina</taxon>
        <taxon>Agaricomycetes</taxon>
        <taxon>Cantharellales</taxon>
        <taxon>Tulasnellaceae</taxon>
        <taxon>Tulasnella</taxon>
    </lineage>
</organism>
<evidence type="ECO:0000313" key="3">
    <source>
        <dbReference type="Proteomes" id="UP000054248"/>
    </source>
</evidence>
<dbReference type="Proteomes" id="UP000054248">
    <property type="component" value="Unassembled WGS sequence"/>
</dbReference>
<reference evidence="3" key="2">
    <citation type="submission" date="2015-01" db="EMBL/GenBank/DDBJ databases">
        <title>Evolutionary Origins and Diversification of the Mycorrhizal Mutualists.</title>
        <authorList>
            <consortium name="DOE Joint Genome Institute"/>
            <consortium name="Mycorrhizal Genomics Consortium"/>
            <person name="Kohler A."/>
            <person name="Kuo A."/>
            <person name="Nagy L.G."/>
            <person name="Floudas D."/>
            <person name="Copeland A."/>
            <person name="Barry K.W."/>
            <person name="Cichocki N."/>
            <person name="Veneault-Fourrey C."/>
            <person name="LaButti K."/>
            <person name="Lindquist E.A."/>
            <person name="Lipzen A."/>
            <person name="Lundell T."/>
            <person name="Morin E."/>
            <person name="Murat C."/>
            <person name="Riley R."/>
            <person name="Ohm R."/>
            <person name="Sun H."/>
            <person name="Tunlid A."/>
            <person name="Henrissat B."/>
            <person name="Grigoriev I.V."/>
            <person name="Hibbett D.S."/>
            <person name="Martin F."/>
        </authorList>
    </citation>
    <scope>NUCLEOTIDE SEQUENCE [LARGE SCALE GENOMIC DNA]</scope>
    <source>
        <strain evidence="3">MUT 4182</strain>
    </source>
</reference>
<name>A0A0C3QGR1_9AGAM</name>
<gene>
    <name evidence="2" type="ORF">M407DRAFT_98654</name>
</gene>
<dbReference type="EMBL" id="KN823055">
    <property type="protein sequence ID" value="KIO24759.1"/>
    <property type="molecule type" value="Genomic_DNA"/>
</dbReference>
<dbReference type="HOGENOM" id="CLU_1564027_0_0_1"/>
<evidence type="ECO:0000313" key="2">
    <source>
        <dbReference type="EMBL" id="KIO24759.1"/>
    </source>
</evidence>
<keyword evidence="1" id="KW-0812">Transmembrane</keyword>
<keyword evidence="3" id="KW-1185">Reference proteome</keyword>
<sequence>MDSVVWSKVRAKADEGYRFRSRSTLCRRSHRDGMGSERCEERGLGDGPQGTHHINFGIQPLWHPDGVRRHGPNKGQLSAKTAFDVGARSELGSKHGADRDVAELGNHGPNSSPARVVPIIPSLGASITIIIPGTVTSAVLPSPIIISFLFPTVVSVIPVPCAVALSVPLRW</sequence>
<proteinExistence type="predicted"/>
<evidence type="ECO:0000256" key="1">
    <source>
        <dbReference type="SAM" id="Phobius"/>
    </source>
</evidence>
<feature type="transmembrane region" description="Helical" evidence="1">
    <location>
        <begin position="116"/>
        <end position="138"/>
    </location>
</feature>
<protein>
    <submittedName>
        <fullName evidence="2">Uncharacterized protein</fullName>
    </submittedName>
</protein>
<keyword evidence="1" id="KW-0472">Membrane</keyword>
<accession>A0A0C3QGR1</accession>
<keyword evidence="1" id="KW-1133">Transmembrane helix</keyword>